<dbReference type="EMBL" id="JAWXYG010000009">
    <property type="protein sequence ID" value="KAK4263710.1"/>
    <property type="molecule type" value="Genomic_DNA"/>
</dbReference>
<proteinExistence type="predicted"/>
<dbReference type="AlphaFoldDB" id="A0AAE1MFY3"/>
<name>A0AAE1MFY3_9FABA</name>
<sequence length="388" mass="45022">MYVTRPRSLFKRDPKALSQPPDGPNLGFLVLQDEEAESYCCFGWWKKGIGNLPFPQNRNLIVSFTMHAGSSLVFLDPALFIPVLNQPLSSNLYYVIGRKWNFHGEASTCSKEEELGSFLCCNYIQDVKPKPLNLSDEYQQFEIIKKRRSFKAKSAASDGFPPLFLRRPGWTLCTTTPHHYYLTEALGVNPTLRAKLPAFTFSSSSSSGRSSEPVAVGKWYCPFMFVKEEGVSVKEQMKRSVFYEMTLERRWDKVFAEENGCKSNQVFVNIVVKTEVAGLADGREAVWEEGKFGEEYVMWFRSEESGERKVGLSMATVERMRWEQERSDWVGRNEKRIERVENFDGKSNEWGNFEFYVMVESFMLRRMDGSLVLTYDFRHTNHVQWIWK</sequence>
<dbReference type="Pfam" id="PF06880">
    <property type="entry name" value="DUF1262"/>
    <property type="match status" value="1"/>
</dbReference>
<keyword evidence="2" id="KW-1185">Reference proteome</keyword>
<dbReference type="InterPro" id="IPR010683">
    <property type="entry name" value="DUF1262"/>
</dbReference>
<organism evidence="1 2">
    <name type="scientific">Acacia crassicarpa</name>
    <name type="common">northern wattle</name>
    <dbReference type="NCBI Taxonomy" id="499986"/>
    <lineage>
        <taxon>Eukaryota</taxon>
        <taxon>Viridiplantae</taxon>
        <taxon>Streptophyta</taxon>
        <taxon>Embryophyta</taxon>
        <taxon>Tracheophyta</taxon>
        <taxon>Spermatophyta</taxon>
        <taxon>Magnoliopsida</taxon>
        <taxon>eudicotyledons</taxon>
        <taxon>Gunneridae</taxon>
        <taxon>Pentapetalae</taxon>
        <taxon>rosids</taxon>
        <taxon>fabids</taxon>
        <taxon>Fabales</taxon>
        <taxon>Fabaceae</taxon>
        <taxon>Caesalpinioideae</taxon>
        <taxon>mimosoid clade</taxon>
        <taxon>Acacieae</taxon>
        <taxon>Acacia</taxon>
    </lineage>
</organism>
<dbReference type="PANTHER" id="PTHR31050:SF7">
    <property type="entry name" value="DUF1262 FAMILY PROTEIN"/>
    <property type="match status" value="1"/>
</dbReference>
<comment type="caution">
    <text evidence="1">The sequence shown here is derived from an EMBL/GenBank/DDBJ whole genome shotgun (WGS) entry which is preliminary data.</text>
</comment>
<gene>
    <name evidence="1" type="ORF">QN277_029089</name>
</gene>
<reference evidence="1" key="1">
    <citation type="submission" date="2023-10" db="EMBL/GenBank/DDBJ databases">
        <title>Chromosome-level genome of the transformable northern wattle, Acacia crassicarpa.</title>
        <authorList>
            <person name="Massaro I."/>
            <person name="Sinha N.R."/>
            <person name="Poethig S."/>
            <person name="Leichty A.R."/>
        </authorList>
    </citation>
    <scope>NUCLEOTIDE SEQUENCE</scope>
    <source>
        <strain evidence="1">Acra3RX</strain>
        <tissue evidence="1">Leaf</tissue>
    </source>
</reference>
<evidence type="ECO:0000313" key="1">
    <source>
        <dbReference type="EMBL" id="KAK4263710.1"/>
    </source>
</evidence>
<dbReference type="Proteomes" id="UP001293593">
    <property type="component" value="Unassembled WGS sequence"/>
</dbReference>
<evidence type="ECO:0000313" key="2">
    <source>
        <dbReference type="Proteomes" id="UP001293593"/>
    </source>
</evidence>
<accession>A0AAE1MFY3</accession>
<dbReference type="PANTHER" id="PTHR31050">
    <property type="entry name" value="OS08G0413200 PROTEIN"/>
    <property type="match status" value="1"/>
</dbReference>
<protein>
    <submittedName>
        <fullName evidence="1">Uncharacterized protein</fullName>
    </submittedName>
</protein>